<dbReference type="AlphaFoldDB" id="S8FG40"/>
<sequence length="265" mass="29947">MANFSGDHDAARSVIMKIVNALSAMQQIGGPAACAHLLGNPDHYTDQTFKTFYRTPYVSYVASTVSLTCSDDTSEDKADSADFERLLLTRHDDQVVPYYRVNDYRFRPLQYEDMCLYSFLTSTVIRKCRTGGPDINPNIHNDCDGNDTVNADSLSTSTTCSYFTEGHPLRETHAVHDLQNSEHYILNYVGPSVPRKDVGNRDIYCRFMLTLFSPHGWRVGSDLLQQHTSWSAAFDSTVFHSAHVHIMNNMNVLYECLDARDDYSA</sequence>
<gene>
    <name evidence="1" type="ORF">FOMPIDRAFT_1128618</name>
</gene>
<evidence type="ECO:0000313" key="2">
    <source>
        <dbReference type="Proteomes" id="UP000015241"/>
    </source>
</evidence>
<dbReference type="Proteomes" id="UP000015241">
    <property type="component" value="Unassembled WGS sequence"/>
</dbReference>
<dbReference type="EMBL" id="KE504176">
    <property type="protein sequence ID" value="EPS97379.1"/>
    <property type="molecule type" value="Genomic_DNA"/>
</dbReference>
<dbReference type="HOGENOM" id="CLU_026214_1_0_1"/>
<evidence type="ECO:0000313" key="1">
    <source>
        <dbReference type="EMBL" id="EPS97379.1"/>
    </source>
</evidence>
<accession>S8FG40</accession>
<organism evidence="1 2">
    <name type="scientific">Fomitopsis schrenkii</name>
    <name type="common">Brown rot fungus</name>
    <dbReference type="NCBI Taxonomy" id="2126942"/>
    <lineage>
        <taxon>Eukaryota</taxon>
        <taxon>Fungi</taxon>
        <taxon>Dikarya</taxon>
        <taxon>Basidiomycota</taxon>
        <taxon>Agaricomycotina</taxon>
        <taxon>Agaricomycetes</taxon>
        <taxon>Polyporales</taxon>
        <taxon>Fomitopsis</taxon>
    </lineage>
</organism>
<dbReference type="STRING" id="743788.S8FG40"/>
<feature type="non-terminal residue" evidence="1">
    <location>
        <position position="265"/>
    </location>
</feature>
<protein>
    <submittedName>
        <fullName evidence="1">Uncharacterized protein</fullName>
    </submittedName>
</protein>
<proteinExistence type="predicted"/>
<keyword evidence="2" id="KW-1185">Reference proteome</keyword>
<dbReference type="OrthoDB" id="3259294at2759"/>
<reference evidence="1 2" key="1">
    <citation type="journal article" date="2012" name="Science">
        <title>The Paleozoic origin of enzymatic lignin decomposition reconstructed from 31 fungal genomes.</title>
        <authorList>
            <person name="Floudas D."/>
            <person name="Binder M."/>
            <person name="Riley R."/>
            <person name="Barry K."/>
            <person name="Blanchette R.A."/>
            <person name="Henrissat B."/>
            <person name="Martinez A.T."/>
            <person name="Otillar R."/>
            <person name="Spatafora J.W."/>
            <person name="Yadav J.S."/>
            <person name="Aerts A."/>
            <person name="Benoit I."/>
            <person name="Boyd A."/>
            <person name="Carlson A."/>
            <person name="Copeland A."/>
            <person name="Coutinho P.M."/>
            <person name="de Vries R.P."/>
            <person name="Ferreira P."/>
            <person name="Findley K."/>
            <person name="Foster B."/>
            <person name="Gaskell J."/>
            <person name="Glotzer D."/>
            <person name="Gorecki P."/>
            <person name="Heitman J."/>
            <person name="Hesse C."/>
            <person name="Hori C."/>
            <person name="Igarashi K."/>
            <person name="Jurgens J.A."/>
            <person name="Kallen N."/>
            <person name="Kersten P."/>
            <person name="Kohler A."/>
            <person name="Kuees U."/>
            <person name="Kumar T.K.A."/>
            <person name="Kuo A."/>
            <person name="LaButti K."/>
            <person name="Larrondo L.F."/>
            <person name="Lindquist E."/>
            <person name="Ling A."/>
            <person name="Lombard V."/>
            <person name="Lucas S."/>
            <person name="Lundell T."/>
            <person name="Martin R."/>
            <person name="McLaughlin D.J."/>
            <person name="Morgenstern I."/>
            <person name="Morin E."/>
            <person name="Murat C."/>
            <person name="Nagy L.G."/>
            <person name="Nolan M."/>
            <person name="Ohm R.A."/>
            <person name="Patyshakuliyeva A."/>
            <person name="Rokas A."/>
            <person name="Ruiz-Duenas F.J."/>
            <person name="Sabat G."/>
            <person name="Salamov A."/>
            <person name="Samejima M."/>
            <person name="Schmutz J."/>
            <person name="Slot J.C."/>
            <person name="St John F."/>
            <person name="Stenlid J."/>
            <person name="Sun H."/>
            <person name="Sun S."/>
            <person name="Syed K."/>
            <person name="Tsang A."/>
            <person name="Wiebenga A."/>
            <person name="Young D."/>
            <person name="Pisabarro A."/>
            <person name="Eastwood D.C."/>
            <person name="Martin F."/>
            <person name="Cullen D."/>
            <person name="Grigoriev I.V."/>
            <person name="Hibbett D.S."/>
        </authorList>
    </citation>
    <scope>NUCLEOTIDE SEQUENCE</scope>
    <source>
        <strain evidence="2">FP-58527</strain>
    </source>
</reference>
<dbReference type="eggNOG" id="ENOG502SK3Y">
    <property type="taxonomic scope" value="Eukaryota"/>
</dbReference>
<dbReference type="InParanoid" id="S8FG40"/>
<name>S8FG40_FOMSC</name>